<dbReference type="Proteomes" id="UP000477779">
    <property type="component" value="Unassembled WGS sequence"/>
</dbReference>
<dbReference type="InterPro" id="IPR036866">
    <property type="entry name" value="RibonucZ/Hydroxyglut_hydro"/>
</dbReference>
<reference evidence="2 5" key="2">
    <citation type="submission" date="2020-02" db="EMBL/GenBank/DDBJ databases">
        <title>WGS of Micromonospora spp. isolated from hot spring.</title>
        <authorList>
            <person name="Thawai C."/>
        </authorList>
    </citation>
    <scope>NUCLEOTIDE SEQUENCE [LARGE SCALE GENOMIC DNA]</scope>
    <source>
        <strain evidence="2 5">TMS7</strain>
    </source>
</reference>
<evidence type="ECO:0000259" key="1">
    <source>
        <dbReference type="SMART" id="SM00849"/>
    </source>
</evidence>
<dbReference type="Proteomes" id="UP000402241">
    <property type="component" value="Chromosome"/>
</dbReference>
<accession>A0AAJ2ZCJ8</accession>
<sequence>MPVTLRHLAGRVWLFPGDPDPFAVRPAVAVVADDRGSVIVDAGQSPAHAREVRAAVAAAGLPEARWLVYTHHHWDHVWGACAWPDVEIVGHESAVPLLRAEAARPWSHRYLREQVRENPRLGHSFRARALAVDSWDGFAVLPPTRTFTDELSLPTGVVVRHVGGRHAPDSTVVRVPDSGVLLIGDCWYPPPAHLRTAEDGPDLALAASLLDDDVAWYVSAHDEPLTPAEARAALAGG</sequence>
<evidence type="ECO:0000313" key="5">
    <source>
        <dbReference type="Proteomes" id="UP000477779"/>
    </source>
</evidence>
<dbReference type="PANTHER" id="PTHR42951:SF4">
    <property type="entry name" value="ACYL-COENZYME A THIOESTERASE MBLAC2"/>
    <property type="match status" value="1"/>
</dbReference>
<dbReference type="Pfam" id="PF00753">
    <property type="entry name" value="Lactamase_B"/>
    <property type="match status" value="1"/>
</dbReference>
<feature type="domain" description="Metallo-beta-lactamase" evidence="1">
    <location>
        <begin position="24"/>
        <end position="221"/>
    </location>
</feature>
<proteinExistence type="predicted"/>
<dbReference type="SMART" id="SM00849">
    <property type="entry name" value="Lactamase_B"/>
    <property type="match status" value="1"/>
</dbReference>
<dbReference type="Gene3D" id="3.60.15.10">
    <property type="entry name" value="Ribonuclease Z/Hydroxyacylglutathione hydrolase-like"/>
    <property type="match status" value="1"/>
</dbReference>
<dbReference type="AlphaFoldDB" id="A0AAJ2ZCJ8"/>
<name>A0AAJ2ZCJ8_9ACTN</name>
<dbReference type="InterPro" id="IPR001279">
    <property type="entry name" value="Metallo-B-lactamas"/>
</dbReference>
<reference evidence="3 4" key="1">
    <citation type="submission" date="2019-10" db="EMBL/GenBank/DDBJ databases">
        <title>Genome Sequence of Micromonospora terminaliae DSM 101760.</title>
        <authorList>
            <person name="Guo L."/>
        </authorList>
    </citation>
    <scope>NUCLEOTIDE SEQUENCE [LARGE SCALE GENOMIC DNA]</scope>
    <source>
        <strain evidence="3 4">DSM 101760</strain>
    </source>
</reference>
<dbReference type="EMBL" id="JAAHBZ010000002">
    <property type="protein sequence ID" value="NES27268.1"/>
    <property type="molecule type" value="Genomic_DNA"/>
</dbReference>
<protein>
    <submittedName>
        <fullName evidence="2">MBL fold metallo-hydrolase</fullName>
    </submittedName>
</protein>
<gene>
    <name evidence="2" type="ORF">G3561_06820</name>
    <name evidence="3" type="ORF">GCE86_13660</name>
</gene>
<dbReference type="SUPFAM" id="SSF56281">
    <property type="entry name" value="Metallo-hydrolase/oxidoreductase"/>
    <property type="match status" value="1"/>
</dbReference>
<dbReference type="PANTHER" id="PTHR42951">
    <property type="entry name" value="METALLO-BETA-LACTAMASE DOMAIN-CONTAINING"/>
    <property type="match status" value="1"/>
</dbReference>
<keyword evidence="4" id="KW-1185">Reference proteome</keyword>
<evidence type="ECO:0000313" key="3">
    <source>
        <dbReference type="EMBL" id="QGL51378.1"/>
    </source>
</evidence>
<evidence type="ECO:0000313" key="2">
    <source>
        <dbReference type="EMBL" id="NES27268.1"/>
    </source>
</evidence>
<dbReference type="EMBL" id="CP045309">
    <property type="protein sequence ID" value="QGL51378.1"/>
    <property type="molecule type" value="Genomic_DNA"/>
</dbReference>
<organism evidence="2 5">
    <name type="scientific">Micromonospora terminaliae</name>
    <dbReference type="NCBI Taxonomy" id="1914461"/>
    <lineage>
        <taxon>Bacteria</taxon>
        <taxon>Bacillati</taxon>
        <taxon>Actinomycetota</taxon>
        <taxon>Actinomycetes</taxon>
        <taxon>Micromonosporales</taxon>
        <taxon>Micromonosporaceae</taxon>
        <taxon>Micromonospora</taxon>
    </lineage>
</organism>
<dbReference type="InterPro" id="IPR050855">
    <property type="entry name" value="NDM-1-like"/>
</dbReference>
<evidence type="ECO:0000313" key="4">
    <source>
        <dbReference type="Proteomes" id="UP000402241"/>
    </source>
</evidence>